<dbReference type="InterPro" id="IPR036980">
    <property type="entry name" value="RNase_P/MRP_Rpp29_sf"/>
</dbReference>
<comment type="subcellular location">
    <subcellularLocation>
        <location evidence="1">Nucleus</location>
    </subcellularLocation>
</comment>
<dbReference type="GO" id="GO:0000172">
    <property type="term" value="C:ribonuclease MRP complex"/>
    <property type="evidence" value="ECO:0007669"/>
    <property type="project" value="InterPro"/>
</dbReference>
<dbReference type="PANTHER" id="PTHR13348:SF0">
    <property type="entry name" value="RIBONUCLEASE P PROTEIN SUBUNIT P29"/>
    <property type="match status" value="1"/>
</dbReference>
<evidence type="ECO:0000313" key="5">
    <source>
        <dbReference type="Proteomes" id="UP000613740"/>
    </source>
</evidence>
<dbReference type="InterPro" id="IPR023534">
    <property type="entry name" value="Rof/RNase_P-like"/>
</dbReference>
<dbReference type="InterPro" id="IPR002730">
    <property type="entry name" value="Rpp29/RNP1"/>
</dbReference>
<keyword evidence="5" id="KW-1185">Reference proteome</keyword>
<proteinExistence type="inferred from homology"/>
<evidence type="ECO:0000313" key="4">
    <source>
        <dbReference type="EMBL" id="KAG2448309.1"/>
    </source>
</evidence>
<dbReference type="Gene3D" id="2.30.30.210">
    <property type="entry name" value="Ribonuclease P/MRP, subunit p29"/>
    <property type="match status" value="1"/>
</dbReference>
<protein>
    <submittedName>
        <fullName evidence="4">Uncharacterized protein</fullName>
    </submittedName>
</protein>
<dbReference type="GO" id="GO:0001682">
    <property type="term" value="P:tRNA 5'-leader removal"/>
    <property type="evidence" value="ECO:0007669"/>
    <property type="project" value="InterPro"/>
</dbReference>
<accession>A0A835WJE2</accession>
<dbReference type="GO" id="GO:0006364">
    <property type="term" value="P:rRNA processing"/>
    <property type="evidence" value="ECO:0007669"/>
    <property type="project" value="TreeGrafter"/>
</dbReference>
<feature type="compositionally biased region" description="Low complexity" evidence="3">
    <location>
        <begin position="7"/>
        <end position="44"/>
    </location>
</feature>
<evidence type="ECO:0000256" key="2">
    <source>
        <dbReference type="ARBA" id="ARBA00006181"/>
    </source>
</evidence>
<dbReference type="EMBL" id="JAEHOD010000018">
    <property type="protein sequence ID" value="KAG2448309.1"/>
    <property type="molecule type" value="Genomic_DNA"/>
</dbReference>
<feature type="region of interest" description="Disordered" evidence="3">
    <location>
        <begin position="1"/>
        <end position="56"/>
    </location>
</feature>
<dbReference type="GO" id="GO:0005634">
    <property type="term" value="C:nucleus"/>
    <property type="evidence" value="ECO:0007669"/>
    <property type="project" value="UniProtKB-SubCell"/>
</dbReference>
<sequence length="278" mass="27830">MLGVSLQATAKQQQQQQQPQAKAAAQAASAASSGAFGGPAAAPGGRRGSSRRATPTVTSAAAAAAAAAAAGGDSVAAEMLAELVATNPRASGSDLRALLSQRLQDRSVLLDNPTAALNAKKMFARRTSSYSAKLRSNTEVKKCGAAVAVAAAGSPAAAQPAATGASKGPAPSYETMLRVHELWIQYTQGLIRNLPGSAAVSSAAATAAAAAKVADLHGARVTVVQHRNPQLVGASGVVLRRSSAALHLMTPGDRVKVVPLKGCVAQYAINGIVLQLTG</sequence>
<comment type="similarity">
    <text evidence="2">Belongs to the eukaryotic/archaeal RNase P protein component 1 family.</text>
</comment>
<gene>
    <name evidence="4" type="ORF">HYH02_006893</name>
</gene>
<dbReference type="AlphaFoldDB" id="A0A835WJE2"/>
<name>A0A835WJE2_9CHLO</name>
<comment type="caution">
    <text evidence="4">The sequence shown here is derived from an EMBL/GenBank/DDBJ whole genome shotgun (WGS) entry which is preliminary data.</text>
</comment>
<evidence type="ECO:0000256" key="1">
    <source>
        <dbReference type="ARBA" id="ARBA00004123"/>
    </source>
</evidence>
<dbReference type="GO" id="GO:0030677">
    <property type="term" value="C:ribonuclease P complex"/>
    <property type="evidence" value="ECO:0007669"/>
    <property type="project" value="InterPro"/>
</dbReference>
<dbReference type="InterPro" id="IPR016848">
    <property type="entry name" value="RNase_P/MRP_Rpp29-subunit"/>
</dbReference>
<dbReference type="SUPFAM" id="SSF101744">
    <property type="entry name" value="Rof/RNase P subunit-like"/>
    <property type="match status" value="1"/>
</dbReference>
<dbReference type="GO" id="GO:0033204">
    <property type="term" value="F:ribonuclease P RNA binding"/>
    <property type="evidence" value="ECO:0007669"/>
    <property type="project" value="InterPro"/>
</dbReference>
<reference evidence="4" key="1">
    <citation type="journal article" date="2020" name="bioRxiv">
        <title>Comparative genomics of Chlamydomonas.</title>
        <authorList>
            <person name="Craig R.J."/>
            <person name="Hasan A.R."/>
            <person name="Ness R.W."/>
            <person name="Keightley P.D."/>
        </authorList>
    </citation>
    <scope>NUCLEOTIDE SEQUENCE</scope>
    <source>
        <strain evidence="4">CCAP 11/173</strain>
    </source>
</reference>
<dbReference type="Pfam" id="PF01868">
    <property type="entry name" value="RNase_P-MRP_p29"/>
    <property type="match status" value="1"/>
</dbReference>
<dbReference type="OrthoDB" id="124041at2759"/>
<dbReference type="PANTHER" id="PTHR13348">
    <property type="entry name" value="RIBONUCLEASE P SUBUNIT P29"/>
    <property type="match status" value="1"/>
</dbReference>
<dbReference type="Proteomes" id="UP000613740">
    <property type="component" value="Unassembled WGS sequence"/>
</dbReference>
<evidence type="ECO:0000256" key="3">
    <source>
        <dbReference type="SAM" id="MobiDB-lite"/>
    </source>
</evidence>
<organism evidence="4 5">
    <name type="scientific">Chlamydomonas schloesseri</name>
    <dbReference type="NCBI Taxonomy" id="2026947"/>
    <lineage>
        <taxon>Eukaryota</taxon>
        <taxon>Viridiplantae</taxon>
        <taxon>Chlorophyta</taxon>
        <taxon>core chlorophytes</taxon>
        <taxon>Chlorophyceae</taxon>
        <taxon>CS clade</taxon>
        <taxon>Chlamydomonadales</taxon>
        <taxon>Chlamydomonadaceae</taxon>
        <taxon>Chlamydomonas</taxon>
    </lineage>
</organism>